<dbReference type="InterPro" id="IPR024267">
    <property type="entry name" value="DUF4878"/>
</dbReference>
<keyword evidence="1" id="KW-0732">Signal</keyword>
<organism evidence="3 4">
    <name type="scientific">Arthrospiribacter ruber</name>
    <dbReference type="NCBI Taxonomy" id="2487934"/>
    <lineage>
        <taxon>Bacteria</taxon>
        <taxon>Pseudomonadati</taxon>
        <taxon>Bacteroidota</taxon>
        <taxon>Cytophagia</taxon>
        <taxon>Cytophagales</taxon>
        <taxon>Cyclobacteriaceae</taxon>
        <taxon>Arthrospiribacter</taxon>
    </lineage>
</organism>
<evidence type="ECO:0000259" key="2">
    <source>
        <dbReference type="Pfam" id="PF12870"/>
    </source>
</evidence>
<feature type="domain" description="DUF4878" evidence="2">
    <location>
        <begin position="18"/>
        <end position="60"/>
    </location>
</feature>
<proteinExistence type="predicted"/>
<evidence type="ECO:0000313" key="3">
    <source>
        <dbReference type="EMBL" id="MBW3467046.1"/>
    </source>
</evidence>
<dbReference type="AlphaFoldDB" id="A0A951MD87"/>
<feature type="chain" id="PRO_5037383645" evidence="1">
    <location>
        <begin position="24"/>
        <end position="114"/>
    </location>
</feature>
<dbReference type="PROSITE" id="PS51257">
    <property type="entry name" value="PROKAR_LIPOPROTEIN"/>
    <property type="match status" value="1"/>
</dbReference>
<gene>
    <name evidence="3" type="ORF">EGN73_04375</name>
</gene>
<dbReference type="Pfam" id="PF12870">
    <property type="entry name" value="DUF4878"/>
    <property type="match status" value="1"/>
</dbReference>
<dbReference type="EMBL" id="RPHB01000002">
    <property type="protein sequence ID" value="MBW3467046.1"/>
    <property type="molecule type" value="Genomic_DNA"/>
</dbReference>
<evidence type="ECO:0000313" key="4">
    <source>
        <dbReference type="Proteomes" id="UP000727490"/>
    </source>
</evidence>
<name>A0A951MD87_9BACT</name>
<keyword evidence="4" id="KW-1185">Reference proteome</keyword>
<dbReference type="RefSeq" id="WP_219287255.1">
    <property type="nucleotide sequence ID" value="NZ_RPHB01000002.1"/>
</dbReference>
<dbReference type="Proteomes" id="UP000727490">
    <property type="component" value="Unassembled WGS sequence"/>
</dbReference>
<evidence type="ECO:0000256" key="1">
    <source>
        <dbReference type="SAM" id="SignalP"/>
    </source>
</evidence>
<feature type="signal peptide" evidence="1">
    <location>
        <begin position="1"/>
        <end position="23"/>
    </location>
</feature>
<accession>A0A951MD87</accession>
<reference evidence="3 4" key="1">
    <citation type="journal article" date="2020" name="Syst. Appl. Microbiol.">
        <title>Arthrospiribacter ruber gen. nov., sp. nov., a novel bacterium isolated from Arthrospira cultures.</title>
        <authorList>
            <person name="Waleron M."/>
            <person name="Misztak A."/>
            <person name="Waleron M.M."/>
            <person name="Furmaniak M."/>
            <person name="Mrozik A."/>
            <person name="Waleron K."/>
        </authorList>
    </citation>
    <scope>NUCLEOTIDE SEQUENCE [LARGE SCALE GENOMIC DNA]</scope>
    <source>
        <strain evidence="3 4">DPMB0001</strain>
    </source>
</reference>
<protein>
    <submittedName>
        <fullName evidence="3">DUF4878 domain-containing protein</fullName>
    </submittedName>
</protein>
<sequence length="114" mass="12778">MKNLLQLSSLLVLLLFVSCNSNPKSVAQNFAENLAKGNTEKAKKYATEATGSMIDMALKMGLSEHITPDFTYKAYKDSIVNNKAWVKLRDPKNPDAQIQVIYLINVDGKWLVQM</sequence>
<comment type="caution">
    <text evidence="3">The sequence shown here is derived from an EMBL/GenBank/DDBJ whole genome shotgun (WGS) entry which is preliminary data.</text>
</comment>